<sequence>MRSRELAAHAEMGIFSQQQHRKDQRVCLLLNYLAETFPAIPTPLPSFPLLQPTPSCQTASGKGPPIRNLANSIQHSRSEALLLAEFPRTGRLTSELTMTGS</sequence>
<gene>
    <name evidence="1" type="ORF">ABG768_000163</name>
</gene>
<evidence type="ECO:0000313" key="2">
    <source>
        <dbReference type="Proteomes" id="UP001479290"/>
    </source>
</evidence>
<keyword evidence="2" id="KW-1185">Reference proteome</keyword>
<comment type="caution">
    <text evidence="1">The sequence shown here is derived from an EMBL/GenBank/DDBJ whole genome shotgun (WGS) entry which is preliminary data.</text>
</comment>
<dbReference type="AlphaFoldDB" id="A0AAW2B722"/>
<protein>
    <submittedName>
        <fullName evidence="1">Uncharacterized protein</fullName>
    </submittedName>
</protein>
<proteinExistence type="predicted"/>
<dbReference type="EMBL" id="JAWDJR010000001">
    <property type="protein sequence ID" value="KAK9980569.1"/>
    <property type="molecule type" value="Genomic_DNA"/>
</dbReference>
<organism evidence="1 2">
    <name type="scientific">Culter alburnus</name>
    <name type="common">Topmouth culter</name>
    <dbReference type="NCBI Taxonomy" id="194366"/>
    <lineage>
        <taxon>Eukaryota</taxon>
        <taxon>Metazoa</taxon>
        <taxon>Chordata</taxon>
        <taxon>Craniata</taxon>
        <taxon>Vertebrata</taxon>
        <taxon>Euteleostomi</taxon>
        <taxon>Actinopterygii</taxon>
        <taxon>Neopterygii</taxon>
        <taxon>Teleostei</taxon>
        <taxon>Ostariophysi</taxon>
        <taxon>Cypriniformes</taxon>
        <taxon>Xenocyprididae</taxon>
        <taxon>Xenocypridinae</taxon>
        <taxon>Culter</taxon>
    </lineage>
</organism>
<accession>A0AAW2B722</accession>
<name>A0AAW2B722_CULAL</name>
<dbReference type="Proteomes" id="UP001479290">
    <property type="component" value="Unassembled WGS sequence"/>
</dbReference>
<reference evidence="1 2" key="1">
    <citation type="submission" date="2024-05" db="EMBL/GenBank/DDBJ databases">
        <title>A high-quality chromosomal-level genome assembly of Topmouth culter (Culter alburnus).</title>
        <authorList>
            <person name="Zhao H."/>
        </authorList>
    </citation>
    <scope>NUCLEOTIDE SEQUENCE [LARGE SCALE GENOMIC DNA]</scope>
    <source>
        <strain evidence="1">CATC2023</strain>
        <tissue evidence="1">Muscle</tissue>
    </source>
</reference>
<evidence type="ECO:0000313" key="1">
    <source>
        <dbReference type="EMBL" id="KAK9980569.1"/>
    </source>
</evidence>